<comment type="caution">
    <text evidence="1">The sequence shown here is derived from an EMBL/GenBank/DDBJ whole genome shotgun (WGS) entry which is preliminary data.</text>
</comment>
<dbReference type="Proteomes" id="UP000276133">
    <property type="component" value="Unassembled WGS sequence"/>
</dbReference>
<organism evidence="1 2">
    <name type="scientific">Brachionus plicatilis</name>
    <name type="common">Marine rotifer</name>
    <name type="synonym">Brachionus muelleri</name>
    <dbReference type="NCBI Taxonomy" id="10195"/>
    <lineage>
        <taxon>Eukaryota</taxon>
        <taxon>Metazoa</taxon>
        <taxon>Spiralia</taxon>
        <taxon>Gnathifera</taxon>
        <taxon>Rotifera</taxon>
        <taxon>Eurotatoria</taxon>
        <taxon>Monogononta</taxon>
        <taxon>Pseudotrocha</taxon>
        <taxon>Ploima</taxon>
        <taxon>Brachionidae</taxon>
        <taxon>Brachionus</taxon>
    </lineage>
</organism>
<gene>
    <name evidence="1" type="ORF">BpHYR1_009689</name>
</gene>
<evidence type="ECO:0000313" key="1">
    <source>
        <dbReference type="EMBL" id="RNA23688.1"/>
    </source>
</evidence>
<keyword evidence="2" id="KW-1185">Reference proteome</keyword>
<protein>
    <submittedName>
        <fullName evidence="1">Uncharacterized protein</fullName>
    </submittedName>
</protein>
<dbReference type="EMBL" id="REGN01003234">
    <property type="protein sequence ID" value="RNA23688.1"/>
    <property type="molecule type" value="Genomic_DNA"/>
</dbReference>
<accession>A0A3M7RK60</accession>
<sequence length="91" mass="10409">MKEIAIYHINHSCLCIILINQNNKKESLIVVRRSIGLLDISYKRDTFIKELLSCESYRRGFMTDLGKKIDSNKKVGSSRCAACQINETKIS</sequence>
<reference evidence="1 2" key="1">
    <citation type="journal article" date="2018" name="Sci. Rep.">
        <title>Genomic signatures of local adaptation to the degree of environmental predictability in rotifers.</title>
        <authorList>
            <person name="Franch-Gras L."/>
            <person name="Hahn C."/>
            <person name="Garcia-Roger E.M."/>
            <person name="Carmona M.J."/>
            <person name="Serra M."/>
            <person name="Gomez A."/>
        </authorList>
    </citation>
    <scope>NUCLEOTIDE SEQUENCE [LARGE SCALE GENOMIC DNA]</scope>
    <source>
        <strain evidence="1">HYR1</strain>
    </source>
</reference>
<proteinExistence type="predicted"/>
<dbReference type="AlphaFoldDB" id="A0A3M7RK60"/>
<evidence type="ECO:0000313" key="2">
    <source>
        <dbReference type="Proteomes" id="UP000276133"/>
    </source>
</evidence>
<name>A0A3M7RK60_BRAPC</name>